<accession>A0A9Q1HDS6</accession>
<dbReference type="AlphaFoldDB" id="A0A9Q1HDS6"/>
<keyword evidence="1" id="KW-0732">Signal</keyword>
<keyword evidence="3" id="KW-1185">Reference proteome</keyword>
<feature type="chain" id="PRO_5040333339" evidence="1">
    <location>
        <begin position="25"/>
        <end position="104"/>
    </location>
</feature>
<evidence type="ECO:0000313" key="3">
    <source>
        <dbReference type="Proteomes" id="UP001152320"/>
    </source>
</evidence>
<protein>
    <submittedName>
        <fullName evidence="2">Uncharacterized protein</fullName>
    </submittedName>
</protein>
<dbReference type="EMBL" id="JAIZAY010000005">
    <property type="protein sequence ID" value="KAJ8041491.1"/>
    <property type="molecule type" value="Genomic_DNA"/>
</dbReference>
<comment type="caution">
    <text evidence="2">The sequence shown here is derived from an EMBL/GenBank/DDBJ whole genome shotgun (WGS) entry which is preliminary data.</text>
</comment>
<reference evidence="2" key="1">
    <citation type="submission" date="2021-10" db="EMBL/GenBank/DDBJ databases">
        <title>Tropical sea cucumber genome reveals ecological adaptation and Cuvierian tubules defense mechanism.</title>
        <authorList>
            <person name="Chen T."/>
        </authorList>
    </citation>
    <scope>NUCLEOTIDE SEQUENCE</scope>
    <source>
        <strain evidence="2">Nanhai2018</strain>
        <tissue evidence="2">Muscle</tissue>
    </source>
</reference>
<feature type="signal peptide" evidence="1">
    <location>
        <begin position="1"/>
        <end position="24"/>
    </location>
</feature>
<gene>
    <name evidence="2" type="ORF">HOLleu_12320</name>
</gene>
<evidence type="ECO:0000313" key="2">
    <source>
        <dbReference type="EMBL" id="KAJ8041491.1"/>
    </source>
</evidence>
<evidence type="ECO:0000256" key="1">
    <source>
        <dbReference type="SAM" id="SignalP"/>
    </source>
</evidence>
<sequence>MAIPPKRIRLIWLHLHLQRHGVLSVALMRVLRQRQRRTLFGQYDTLMVELAQECGVDYVKFLRRLRMEPHIFRELLERVTPRIQKDQRFAILRIDFNFCAIPTL</sequence>
<proteinExistence type="predicted"/>
<organism evidence="2 3">
    <name type="scientific">Holothuria leucospilota</name>
    <name type="common">Black long sea cucumber</name>
    <name type="synonym">Mertensiothuria leucospilota</name>
    <dbReference type="NCBI Taxonomy" id="206669"/>
    <lineage>
        <taxon>Eukaryota</taxon>
        <taxon>Metazoa</taxon>
        <taxon>Echinodermata</taxon>
        <taxon>Eleutherozoa</taxon>
        <taxon>Echinozoa</taxon>
        <taxon>Holothuroidea</taxon>
        <taxon>Aspidochirotacea</taxon>
        <taxon>Aspidochirotida</taxon>
        <taxon>Holothuriidae</taxon>
        <taxon>Holothuria</taxon>
    </lineage>
</organism>
<dbReference type="Proteomes" id="UP001152320">
    <property type="component" value="Chromosome 5"/>
</dbReference>
<name>A0A9Q1HDS6_HOLLE</name>